<dbReference type="AlphaFoldDB" id="A0A5B9W8K4"/>
<feature type="domain" description="STAS" evidence="3">
    <location>
        <begin position="32"/>
        <end position="115"/>
    </location>
</feature>
<evidence type="ECO:0000313" key="4">
    <source>
        <dbReference type="EMBL" id="QEH36341.1"/>
    </source>
</evidence>
<evidence type="ECO:0000256" key="1">
    <source>
        <dbReference type="ARBA" id="ARBA00009013"/>
    </source>
</evidence>
<proteinExistence type="inferred from homology"/>
<dbReference type="Gene3D" id="3.30.750.24">
    <property type="entry name" value="STAS domain"/>
    <property type="match status" value="1"/>
</dbReference>
<name>A0A5B9W8K4_9BACT</name>
<evidence type="ECO:0000259" key="3">
    <source>
        <dbReference type="PROSITE" id="PS50801"/>
    </source>
</evidence>
<evidence type="ECO:0000313" key="5">
    <source>
        <dbReference type="Proteomes" id="UP000324233"/>
    </source>
</evidence>
<gene>
    <name evidence="4" type="primary">spoIIAA</name>
    <name evidence="4" type="ORF">OJF2_49020</name>
</gene>
<dbReference type="RefSeq" id="WP_148596035.1">
    <property type="nucleotide sequence ID" value="NZ_CP042997.1"/>
</dbReference>
<dbReference type="InterPro" id="IPR036513">
    <property type="entry name" value="STAS_dom_sf"/>
</dbReference>
<accession>A0A5B9W8K4</accession>
<dbReference type="PROSITE" id="PS50801">
    <property type="entry name" value="STAS"/>
    <property type="match status" value="1"/>
</dbReference>
<dbReference type="InterPro" id="IPR003658">
    <property type="entry name" value="Anti-sigma_ant"/>
</dbReference>
<dbReference type="EMBL" id="CP042997">
    <property type="protein sequence ID" value="QEH36341.1"/>
    <property type="molecule type" value="Genomic_DNA"/>
</dbReference>
<protein>
    <recommendedName>
        <fullName evidence="2">Anti-sigma factor antagonist</fullName>
    </recommendedName>
</protein>
<dbReference type="Pfam" id="PF01740">
    <property type="entry name" value="STAS"/>
    <property type="match status" value="1"/>
</dbReference>
<dbReference type="PANTHER" id="PTHR33495:SF2">
    <property type="entry name" value="ANTI-SIGMA FACTOR ANTAGONIST TM_1081-RELATED"/>
    <property type="match status" value="1"/>
</dbReference>
<comment type="similarity">
    <text evidence="1 2">Belongs to the anti-sigma-factor antagonist family.</text>
</comment>
<dbReference type="Proteomes" id="UP000324233">
    <property type="component" value="Chromosome"/>
</dbReference>
<dbReference type="NCBIfam" id="TIGR00377">
    <property type="entry name" value="ant_ant_sig"/>
    <property type="match status" value="1"/>
</dbReference>
<evidence type="ECO:0000256" key="2">
    <source>
        <dbReference type="RuleBase" id="RU003749"/>
    </source>
</evidence>
<dbReference type="PANTHER" id="PTHR33495">
    <property type="entry name" value="ANTI-SIGMA FACTOR ANTAGONIST TM_1081-RELATED-RELATED"/>
    <property type="match status" value="1"/>
</dbReference>
<keyword evidence="5" id="KW-1185">Reference proteome</keyword>
<sequence length="121" mass="13390">MSTTFTARDDGDALIIHFDSPAGLNDFRNSSLRDSLYAAVQERETPQVALDLEQIDYLSSSGVAILVGLKRRIDTRNGKLVLFRVQPVVSDLLKVMKLDRYFPITADEPSALAALRPVPTN</sequence>
<dbReference type="GO" id="GO:0043856">
    <property type="term" value="F:anti-sigma factor antagonist activity"/>
    <property type="evidence" value="ECO:0007669"/>
    <property type="project" value="InterPro"/>
</dbReference>
<dbReference type="OrthoDB" id="218403at2"/>
<dbReference type="CDD" id="cd07043">
    <property type="entry name" value="STAS_anti-anti-sigma_factors"/>
    <property type="match status" value="1"/>
</dbReference>
<organism evidence="4 5">
    <name type="scientific">Aquisphaera giovannonii</name>
    <dbReference type="NCBI Taxonomy" id="406548"/>
    <lineage>
        <taxon>Bacteria</taxon>
        <taxon>Pseudomonadati</taxon>
        <taxon>Planctomycetota</taxon>
        <taxon>Planctomycetia</taxon>
        <taxon>Isosphaerales</taxon>
        <taxon>Isosphaeraceae</taxon>
        <taxon>Aquisphaera</taxon>
    </lineage>
</organism>
<reference evidence="4 5" key="1">
    <citation type="submission" date="2019-08" db="EMBL/GenBank/DDBJ databases">
        <title>Deep-cultivation of Planctomycetes and their phenomic and genomic characterization uncovers novel biology.</title>
        <authorList>
            <person name="Wiegand S."/>
            <person name="Jogler M."/>
            <person name="Boedeker C."/>
            <person name="Pinto D."/>
            <person name="Vollmers J."/>
            <person name="Rivas-Marin E."/>
            <person name="Kohn T."/>
            <person name="Peeters S.H."/>
            <person name="Heuer A."/>
            <person name="Rast P."/>
            <person name="Oberbeckmann S."/>
            <person name="Bunk B."/>
            <person name="Jeske O."/>
            <person name="Meyerdierks A."/>
            <person name="Storesund J.E."/>
            <person name="Kallscheuer N."/>
            <person name="Luecker S."/>
            <person name="Lage O.M."/>
            <person name="Pohl T."/>
            <person name="Merkel B.J."/>
            <person name="Hornburger P."/>
            <person name="Mueller R.-W."/>
            <person name="Bruemmer F."/>
            <person name="Labrenz M."/>
            <person name="Spormann A.M."/>
            <person name="Op den Camp H."/>
            <person name="Overmann J."/>
            <person name="Amann R."/>
            <person name="Jetten M.S.M."/>
            <person name="Mascher T."/>
            <person name="Medema M.H."/>
            <person name="Devos D.P."/>
            <person name="Kaster A.-K."/>
            <person name="Ovreas L."/>
            <person name="Rohde M."/>
            <person name="Galperin M.Y."/>
            <person name="Jogler C."/>
        </authorList>
    </citation>
    <scope>NUCLEOTIDE SEQUENCE [LARGE SCALE GENOMIC DNA]</scope>
    <source>
        <strain evidence="4 5">OJF2</strain>
    </source>
</reference>
<dbReference type="KEGG" id="agv:OJF2_49020"/>
<dbReference type="InterPro" id="IPR002645">
    <property type="entry name" value="STAS_dom"/>
</dbReference>
<dbReference type="SUPFAM" id="SSF52091">
    <property type="entry name" value="SpoIIaa-like"/>
    <property type="match status" value="1"/>
</dbReference>